<comment type="caution">
    <text evidence="2">The sequence shown here is derived from an EMBL/GenBank/DDBJ whole genome shotgun (WGS) entry which is preliminary data.</text>
</comment>
<reference evidence="2" key="1">
    <citation type="submission" date="2022-11" db="EMBL/GenBank/DDBJ databases">
        <authorList>
            <person name="Morgan W.R."/>
            <person name="Tartar A."/>
        </authorList>
    </citation>
    <scope>NUCLEOTIDE SEQUENCE</scope>
    <source>
        <strain evidence="2">ARSEF 373</strain>
    </source>
</reference>
<evidence type="ECO:0000256" key="1">
    <source>
        <dbReference type="SAM" id="SignalP"/>
    </source>
</evidence>
<reference evidence="2" key="2">
    <citation type="journal article" date="2023" name="Microbiol Resour">
        <title>Decontamination and Annotation of the Draft Genome Sequence of the Oomycete Lagenidium giganteum ARSEF 373.</title>
        <authorList>
            <person name="Morgan W.R."/>
            <person name="Tartar A."/>
        </authorList>
    </citation>
    <scope>NUCLEOTIDE SEQUENCE</scope>
    <source>
        <strain evidence="2">ARSEF 373</strain>
    </source>
</reference>
<evidence type="ECO:0008006" key="4">
    <source>
        <dbReference type="Google" id="ProtNLM"/>
    </source>
</evidence>
<keyword evidence="1" id="KW-0732">Signal</keyword>
<evidence type="ECO:0000313" key="3">
    <source>
        <dbReference type="Proteomes" id="UP001146120"/>
    </source>
</evidence>
<dbReference type="AlphaFoldDB" id="A0AAV2Z8Y6"/>
<sequence>MRMKFGVLVGAVVLRVADGCVHDLLNHRLVTQEQHYSDDHPFIVAEQRRRLDTADATDADPRTQSYKTDDAFAPIRIVPYWHSDLLHRRVANKSQ</sequence>
<keyword evidence="3" id="KW-1185">Reference proteome</keyword>
<proteinExistence type="predicted"/>
<evidence type="ECO:0000313" key="2">
    <source>
        <dbReference type="EMBL" id="DBA01728.1"/>
    </source>
</evidence>
<protein>
    <recommendedName>
        <fullName evidence="4">Secreted protein</fullName>
    </recommendedName>
</protein>
<dbReference type="Proteomes" id="UP001146120">
    <property type="component" value="Unassembled WGS sequence"/>
</dbReference>
<dbReference type="EMBL" id="DAKRPA010000042">
    <property type="protein sequence ID" value="DBA01728.1"/>
    <property type="molecule type" value="Genomic_DNA"/>
</dbReference>
<name>A0AAV2Z8Y6_9STRA</name>
<feature type="signal peptide" evidence="1">
    <location>
        <begin position="1"/>
        <end position="19"/>
    </location>
</feature>
<organism evidence="2 3">
    <name type="scientific">Lagenidium giganteum</name>
    <dbReference type="NCBI Taxonomy" id="4803"/>
    <lineage>
        <taxon>Eukaryota</taxon>
        <taxon>Sar</taxon>
        <taxon>Stramenopiles</taxon>
        <taxon>Oomycota</taxon>
        <taxon>Peronosporomycetes</taxon>
        <taxon>Pythiales</taxon>
        <taxon>Pythiaceae</taxon>
    </lineage>
</organism>
<accession>A0AAV2Z8Y6</accession>
<gene>
    <name evidence="2" type="ORF">N0F65_010138</name>
</gene>
<feature type="chain" id="PRO_5043920881" description="Secreted protein" evidence="1">
    <location>
        <begin position="20"/>
        <end position="95"/>
    </location>
</feature>